<feature type="region of interest" description="Disordered" evidence="4">
    <location>
        <begin position="81"/>
        <end position="145"/>
    </location>
</feature>
<keyword evidence="2" id="KW-0964">Secreted</keyword>
<evidence type="ECO:0000256" key="1">
    <source>
        <dbReference type="ARBA" id="ARBA00004613"/>
    </source>
</evidence>
<dbReference type="Gene3D" id="2.10.70.10">
    <property type="entry name" value="Complement Module, domain 1"/>
    <property type="match status" value="1"/>
</dbReference>
<feature type="domain" description="VWFC" evidence="5">
    <location>
        <begin position="617"/>
        <end position="681"/>
    </location>
</feature>
<evidence type="ECO:0000259" key="5">
    <source>
        <dbReference type="SMART" id="SM00214"/>
    </source>
</evidence>
<evidence type="ECO:0000256" key="2">
    <source>
        <dbReference type="ARBA" id="ARBA00022525"/>
    </source>
</evidence>
<dbReference type="GO" id="GO:0005576">
    <property type="term" value="C:extracellular region"/>
    <property type="evidence" value="ECO:0007669"/>
    <property type="project" value="UniProtKB-SubCell"/>
</dbReference>
<dbReference type="PANTHER" id="PTHR46698:SF4">
    <property type="entry name" value="CROSSVEINLESS 2"/>
    <property type="match status" value="1"/>
</dbReference>
<evidence type="ECO:0000313" key="6">
    <source>
        <dbReference type="EMBL" id="KAF0311600.1"/>
    </source>
</evidence>
<feature type="domain" description="VWFC" evidence="5">
    <location>
        <begin position="482"/>
        <end position="544"/>
    </location>
</feature>
<feature type="domain" description="VWFC" evidence="5">
    <location>
        <begin position="784"/>
        <end position="847"/>
    </location>
</feature>
<feature type="domain" description="VWFC" evidence="5">
    <location>
        <begin position="1187"/>
        <end position="1252"/>
    </location>
</feature>
<keyword evidence="3" id="KW-0732">Signal</keyword>
<name>A0A6A4X664_AMPAM</name>
<dbReference type="SMART" id="SM00214">
    <property type="entry name" value="VWC"/>
    <property type="match status" value="12"/>
</dbReference>
<evidence type="ECO:0000256" key="4">
    <source>
        <dbReference type="SAM" id="MobiDB-lite"/>
    </source>
</evidence>
<sequence>MRRLLYLLRLPTTPTTAATPTTTSAASVARWASHYYPCVDPNTGDVYQHGETRRDTELSCGFFLCSNGSWVFGGFHCPTPGSDPDLPDPDFPDPGAPDPDPLEPPVVIFPLPTSSAPPGATTLSPSLPTAVPTPSPEDGPWEPDSSCVDDFGQVQASGNTWLAPGQLCVYYRCQSGIISSFTKSCSPPPPGCVTGPVLPGKCCPSVSCPQSPRDCTFDDRTYRSGEVFADNPLHPCQQLRCDDGLVVSMGPPTFCLAVYCSQPEWPEGACCKTCPGGELPKELEELKQLVLRLGRRLNLPAELMSRLEESVNRLVAQLAALLRDSDDSVTLDTLLNNLIEMTDILNSLATGVADQSITLLEVLLGQLRVRLLAIVDQLRPSITDEQISNARIDIDEFVAWLRAVPSCTDAVGTVHPVDTLYVDNPEAPNTCFVCANLSSGVSPLAVMNISECGGPPPAGCTARLEPNSCCPRVSCSPGAAACRDDRGELHPHGSTFFDDPKYPCITFNCTDGVAAVVDKVSCMALPDGCSPWKMKGFCCPKSDCPAVECVHEGRRRDDGTTWPADPLRPCVVHTCLGGQVTSEDRSDQCLPPPASHCVPRLVDYRCCPQYDCVRVNCTYRGRVYREGETWSDDPQYPCRRYRCTRRGTERIQDQTVLCRGRPHAGCTGHRDIGQCCKQWICPRKDASAAVEIQNGLLELVWPVETGVTVQLTPQTTCPPVPAGCTPVYSGTTCCHVKYTCPFCMFDPQGNFIQMLVLSTPPPSPVSVVSRRHTNLRGQLQVSSCTAQNGRRYYESQRWWETTDRPCLHYVCRSSQKLLLENVTCPAIPDGCSAKTVFGRCCPEPTNCVSTTPPPVVPQTCTSTSGQIYLSGQSWSETDERPCLRYTCVAGESRLVQNITCDPLNPLCLGRIPLFGRCCDKPTRCGCVERTADGTSQVRQHDEVWTSDADPCVTKRCDEGRITEQRRSPQPQPCPAAPAAGCEQIPPPPGVCACPTYQCARICYSPGLHEGLCSPTRPPVPGHCCPVYECLKNCADQSGQPHQHGTSWEENCSIYSCDNGTATSSPKECPPPGDSQCRRTNPDECCPIYDCGCIDDDGTRHEHGSHWTSNCQELDCKHGIANSRPVTCPDAPRPDCTPLPITVGRCCPEFNCSCDAVTCPSYPTASGCQQSGTSADGCCTLYTCEGDCRDDLNRVHTDGSSWFVGCAQYRCSAGNIEPVTEPCPPAPHENCTAVYLKGDSDADGNVCCPIYDCAIPECVLGERSFDGCNHCQCLHPGKLICTENICTEKGCSIDTLTNGVETKEHGATWSSKENPCYEYTCQYGVIRNKVKQCPPKPGAHCTEKPITGICCPDWECPNSACPEGELTSPRSWQDDCNICTCTDSGVLCTDFDCHKKCEKDGDLYPTQEEIPATNQCEERICIDGVAVSVYESCNLPPANATCSAAEAFSGDCCPSWFCTGLEGVPSPCQPGQLYQGDQECMFCECVDAQGAEPAQMVCSKRDCVRAGCDDDGTYHEHGSVWISADPCKQYACVSGRTITMEVTCPSTPAGLYASA</sequence>
<feature type="domain" description="VWFC" evidence="5">
    <location>
        <begin position="1092"/>
        <end position="1151"/>
    </location>
</feature>
<evidence type="ECO:0000313" key="7">
    <source>
        <dbReference type="Proteomes" id="UP000440578"/>
    </source>
</evidence>
<dbReference type="PANTHER" id="PTHR46698">
    <property type="entry name" value="CROSSVEINLESS 2"/>
    <property type="match status" value="1"/>
</dbReference>
<feature type="domain" description="VWFC" evidence="5">
    <location>
        <begin position="1296"/>
        <end position="1355"/>
    </location>
</feature>
<feature type="domain" description="VWFC" evidence="5">
    <location>
        <begin position="1033"/>
        <end position="1090"/>
    </location>
</feature>
<comment type="caution">
    <text evidence="6">The sequence shown here is derived from an EMBL/GenBank/DDBJ whole genome shotgun (WGS) entry which is preliminary data.</text>
</comment>
<reference evidence="6 7" key="1">
    <citation type="submission" date="2019-07" db="EMBL/GenBank/DDBJ databases">
        <title>Draft genome assembly of a fouling barnacle, Amphibalanus amphitrite (Darwin, 1854): The first reference genome for Thecostraca.</title>
        <authorList>
            <person name="Kim W."/>
        </authorList>
    </citation>
    <scope>NUCLEOTIDE SEQUENCE [LARGE SCALE GENOMIC DNA]</scope>
    <source>
        <strain evidence="6">SNU_AA5</strain>
        <tissue evidence="6">Soma without cirri and trophi</tissue>
    </source>
</reference>
<comment type="subcellular location">
    <subcellularLocation>
        <location evidence="1">Secreted</location>
    </subcellularLocation>
</comment>
<keyword evidence="7" id="KW-1185">Reference proteome</keyword>
<protein>
    <submittedName>
        <fullName evidence="6">Kielin/chordin-like protein</fullName>
    </submittedName>
</protein>
<feature type="domain" description="VWFC" evidence="5">
    <location>
        <begin position="860"/>
        <end position="924"/>
    </location>
</feature>
<gene>
    <name evidence="6" type="primary">kcp_2</name>
    <name evidence="6" type="ORF">FJT64_017602</name>
</gene>
<dbReference type="EMBL" id="VIIS01000227">
    <property type="protein sequence ID" value="KAF0311600.1"/>
    <property type="molecule type" value="Genomic_DNA"/>
</dbReference>
<dbReference type="EMBL" id="VIIS01000227">
    <property type="protein sequence ID" value="KAF0311599.1"/>
    <property type="molecule type" value="Genomic_DNA"/>
</dbReference>
<proteinExistence type="predicted"/>
<feature type="domain" description="VWFC" evidence="5">
    <location>
        <begin position="549"/>
        <end position="612"/>
    </location>
</feature>
<feature type="domain" description="VWFC" evidence="5">
    <location>
        <begin position="1360"/>
        <end position="1420"/>
    </location>
</feature>
<organism evidence="6 7">
    <name type="scientific">Amphibalanus amphitrite</name>
    <name type="common">Striped barnacle</name>
    <name type="synonym">Balanus amphitrite</name>
    <dbReference type="NCBI Taxonomy" id="1232801"/>
    <lineage>
        <taxon>Eukaryota</taxon>
        <taxon>Metazoa</taxon>
        <taxon>Ecdysozoa</taxon>
        <taxon>Arthropoda</taxon>
        <taxon>Crustacea</taxon>
        <taxon>Multicrustacea</taxon>
        <taxon>Cirripedia</taxon>
        <taxon>Thoracica</taxon>
        <taxon>Thoracicalcarea</taxon>
        <taxon>Balanomorpha</taxon>
        <taxon>Balanoidea</taxon>
        <taxon>Balanidae</taxon>
        <taxon>Amphibalaninae</taxon>
        <taxon>Amphibalanus</taxon>
    </lineage>
</organism>
<feature type="domain" description="VWFC" evidence="5">
    <location>
        <begin position="215"/>
        <end position="274"/>
    </location>
</feature>
<accession>A0A6A4X664</accession>
<evidence type="ECO:0000256" key="3">
    <source>
        <dbReference type="ARBA" id="ARBA00022729"/>
    </source>
</evidence>
<dbReference type="Proteomes" id="UP000440578">
    <property type="component" value="Unassembled WGS sequence"/>
</dbReference>
<feature type="compositionally biased region" description="Polar residues" evidence="4">
    <location>
        <begin position="112"/>
        <end position="127"/>
    </location>
</feature>
<dbReference type="InterPro" id="IPR052424">
    <property type="entry name" value="Kielin_Chordin-BMP_Reg"/>
</dbReference>
<feature type="domain" description="VWFC" evidence="5">
    <location>
        <begin position="147"/>
        <end position="208"/>
    </location>
</feature>
<dbReference type="InterPro" id="IPR001007">
    <property type="entry name" value="VWF_dom"/>
</dbReference>
<dbReference type="OrthoDB" id="6132182at2759"/>
<dbReference type="SUPFAM" id="SSF57603">
    <property type="entry name" value="FnI-like domain"/>
    <property type="match status" value="3"/>
</dbReference>
<feature type="compositionally biased region" description="Pro residues" evidence="4">
    <location>
        <begin position="92"/>
        <end position="104"/>
    </location>
</feature>